<feature type="region of interest" description="Disordered" evidence="1">
    <location>
        <begin position="1"/>
        <end position="30"/>
    </location>
</feature>
<dbReference type="AlphaFoldDB" id="A0ABD2ZL80"/>
<evidence type="ECO:0000256" key="1">
    <source>
        <dbReference type="SAM" id="MobiDB-lite"/>
    </source>
</evidence>
<reference evidence="2 3" key="1">
    <citation type="submission" date="2024-11" db="EMBL/GenBank/DDBJ databases">
        <title>A near-complete genome assembly of Cinchona calisaya.</title>
        <authorList>
            <person name="Lian D.C."/>
            <person name="Zhao X.W."/>
            <person name="Wei L."/>
        </authorList>
    </citation>
    <scope>NUCLEOTIDE SEQUENCE [LARGE SCALE GENOMIC DNA]</scope>
    <source>
        <tissue evidence="2">Nenye</tissue>
    </source>
</reference>
<dbReference type="EMBL" id="JBJUIK010000008">
    <property type="protein sequence ID" value="KAL3519889.1"/>
    <property type="molecule type" value="Genomic_DNA"/>
</dbReference>
<comment type="caution">
    <text evidence="2">The sequence shown here is derived from an EMBL/GenBank/DDBJ whole genome shotgun (WGS) entry which is preliminary data.</text>
</comment>
<accession>A0ABD2ZL80</accession>
<organism evidence="2 3">
    <name type="scientific">Cinchona calisaya</name>
    <dbReference type="NCBI Taxonomy" id="153742"/>
    <lineage>
        <taxon>Eukaryota</taxon>
        <taxon>Viridiplantae</taxon>
        <taxon>Streptophyta</taxon>
        <taxon>Embryophyta</taxon>
        <taxon>Tracheophyta</taxon>
        <taxon>Spermatophyta</taxon>
        <taxon>Magnoliopsida</taxon>
        <taxon>eudicotyledons</taxon>
        <taxon>Gunneridae</taxon>
        <taxon>Pentapetalae</taxon>
        <taxon>asterids</taxon>
        <taxon>lamiids</taxon>
        <taxon>Gentianales</taxon>
        <taxon>Rubiaceae</taxon>
        <taxon>Cinchonoideae</taxon>
        <taxon>Cinchoneae</taxon>
        <taxon>Cinchona</taxon>
    </lineage>
</organism>
<sequence length="205" mass="22106">MLSGQDKALQINPNGESSHAPNPKPKTKPIEPLVVNATHDAPGNKLQWIPETSNNPSLQDGGAVNSLTGRVSIGVVFMMSLSLSNALSELGIHDHINSTPLHTAVLYSRLEPVTSGLLFPQWGRLSPIELQLVKGVPLSRNKKPFHPVLYNGFETLIGVVLPGPLTVQPHFTLQRFTTGSNPGLLAFCSHNGDAYHQLSCSVKWG</sequence>
<keyword evidence="3" id="KW-1185">Reference proteome</keyword>
<gene>
    <name evidence="2" type="ORF">ACH5RR_018038</name>
</gene>
<dbReference type="Proteomes" id="UP001630127">
    <property type="component" value="Unassembled WGS sequence"/>
</dbReference>
<evidence type="ECO:0000313" key="2">
    <source>
        <dbReference type="EMBL" id="KAL3519889.1"/>
    </source>
</evidence>
<proteinExistence type="predicted"/>
<feature type="compositionally biased region" description="Polar residues" evidence="1">
    <location>
        <begin position="11"/>
        <end position="20"/>
    </location>
</feature>
<name>A0ABD2ZL80_9GENT</name>
<protein>
    <submittedName>
        <fullName evidence="2">Uncharacterized protein</fullName>
    </submittedName>
</protein>
<evidence type="ECO:0000313" key="3">
    <source>
        <dbReference type="Proteomes" id="UP001630127"/>
    </source>
</evidence>